<comment type="caution">
    <text evidence="2">The sequence shown here is derived from an EMBL/GenBank/DDBJ whole genome shotgun (WGS) entry which is preliminary data.</text>
</comment>
<protein>
    <recommendedName>
        <fullName evidence="1">VOC domain-containing protein</fullName>
    </recommendedName>
</protein>
<dbReference type="RefSeq" id="WP_021319123.1">
    <property type="nucleotide sequence ID" value="NZ_AUWY01000112.1"/>
</dbReference>
<dbReference type="Gene3D" id="3.10.180.10">
    <property type="entry name" value="2,3-Dihydroxybiphenyl 1,2-Dioxygenase, domain 1"/>
    <property type="match status" value="1"/>
</dbReference>
<dbReference type="eggNOG" id="COG0346">
    <property type="taxonomic scope" value="Bacteria"/>
</dbReference>
<organism evidence="2 3">
    <name type="scientific">Sphingobium ummariense RL-3</name>
    <dbReference type="NCBI Taxonomy" id="1346791"/>
    <lineage>
        <taxon>Bacteria</taxon>
        <taxon>Pseudomonadati</taxon>
        <taxon>Pseudomonadota</taxon>
        <taxon>Alphaproteobacteria</taxon>
        <taxon>Sphingomonadales</taxon>
        <taxon>Sphingomonadaceae</taxon>
        <taxon>Sphingobium</taxon>
    </lineage>
</organism>
<evidence type="ECO:0000259" key="1">
    <source>
        <dbReference type="PROSITE" id="PS51819"/>
    </source>
</evidence>
<accession>T0IZB8</accession>
<gene>
    <name evidence="2" type="ORF">M529_17320</name>
</gene>
<dbReference type="CDD" id="cd06587">
    <property type="entry name" value="VOC"/>
    <property type="match status" value="1"/>
</dbReference>
<dbReference type="InterPro" id="IPR029068">
    <property type="entry name" value="Glyas_Bleomycin-R_OHBP_Dase"/>
</dbReference>
<dbReference type="Pfam" id="PF00903">
    <property type="entry name" value="Glyoxalase"/>
    <property type="match status" value="1"/>
</dbReference>
<dbReference type="InterPro" id="IPR004360">
    <property type="entry name" value="Glyas_Fos-R_dOase_dom"/>
</dbReference>
<feature type="domain" description="VOC" evidence="1">
    <location>
        <begin position="18"/>
        <end position="131"/>
    </location>
</feature>
<dbReference type="Proteomes" id="UP000015523">
    <property type="component" value="Unassembled WGS sequence"/>
</dbReference>
<reference evidence="2 3" key="1">
    <citation type="journal article" date="2013" name="Genome Announc.">
        <title>Draft Genome Sequence of Sphingobium ummariense Strain RL-3, a Hexachlorocyclohexane-Degrading Bacterium.</title>
        <authorList>
            <person name="Kohli P."/>
            <person name="Dua A."/>
            <person name="Sangwan N."/>
            <person name="Oldach P."/>
            <person name="Khurana J.P."/>
            <person name="Lal R."/>
        </authorList>
    </citation>
    <scope>NUCLEOTIDE SEQUENCE [LARGE SCALE GENOMIC DNA]</scope>
    <source>
        <strain evidence="2 3">RL-3</strain>
    </source>
</reference>
<dbReference type="AlphaFoldDB" id="T0IZB8"/>
<dbReference type="PROSITE" id="PS51819">
    <property type="entry name" value="VOC"/>
    <property type="match status" value="1"/>
</dbReference>
<dbReference type="PATRIC" id="fig|1346791.3.peg.3343"/>
<dbReference type="EMBL" id="AUWY01000112">
    <property type="protein sequence ID" value="EQB31076.1"/>
    <property type="molecule type" value="Genomic_DNA"/>
</dbReference>
<name>T0IZB8_9SPHN</name>
<sequence>MATVEDLTGGAAAMGYDGGLTLAMQTASLDDAIRWYGDVLGFTLLYRVDEIAWCELQSPVARVNLGLSQVESVTPGGGAVPTWGVTDIAAAKAALEGHGVRFDGDIVEYPGMVKLLTFFDPDGNALMLYQDLAQPG</sequence>
<keyword evidence="3" id="KW-1185">Reference proteome</keyword>
<dbReference type="OrthoDB" id="2453533at2"/>
<dbReference type="SUPFAM" id="SSF54593">
    <property type="entry name" value="Glyoxalase/Bleomycin resistance protein/Dihydroxybiphenyl dioxygenase"/>
    <property type="match status" value="1"/>
</dbReference>
<dbReference type="STRING" id="1346791.M529_17320"/>
<evidence type="ECO:0000313" key="2">
    <source>
        <dbReference type="EMBL" id="EQB31076.1"/>
    </source>
</evidence>
<proteinExistence type="predicted"/>
<evidence type="ECO:0000313" key="3">
    <source>
        <dbReference type="Proteomes" id="UP000015523"/>
    </source>
</evidence>
<dbReference type="InterPro" id="IPR037523">
    <property type="entry name" value="VOC_core"/>
</dbReference>